<comment type="similarity">
    <text evidence="2 6">Belongs to the plant self-incompatibility (S1) protein family.</text>
</comment>
<dbReference type="PANTHER" id="PTHR31232">
    <property type="match status" value="1"/>
</dbReference>
<evidence type="ECO:0000256" key="6">
    <source>
        <dbReference type="RuleBase" id="RU367044"/>
    </source>
</evidence>
<sequence length="131" mass="15697">MNPLSITCLLHVLLLLVITDAFSLIPEKANVRIYNDLGSRINLNVHCKSKHDDLGQQHLGYRNYFEFRFRPSIFQNTLFYCSFQWNGRTQWFNIYVELRDEPYCSKCVWNIRPDGPCLTNYNNLCLPWYFY</sequence>
<evidence type="ECO:0000313" key="8">
    <source>
        <dbReference type="Proteomes" id="UP001396334"/>
    </source>
</evidence>
<accession>A0ABR2NWU3</accession>
<dbReference type="EMBL" id="JBBPBN010000092">
    <property type="protein sequence ID" value="KAK8980647.1"/>
    <property type="molecule type" value="Genomic_DNA"/>
</dbReference>
<comment type="subcellular location">
    <subcellularLocation>
        <location evidence="1 6">Secreted</location>
    </subcellularLocation>
</comment>
<evidence type="ECO:0000256" key="5">
    <source>
        <dbReference type="ARBA" id="ARBA00022729"/>
    </source>
</evidence>
<keyword evidence="3 6" id="KW-0713">Self-incompatibility</keyword>
<keyword evidence="8" id="KW-1185">Reference proteome</keyword>
<protein>
    <recommendedName>
        <fullName evidence="6">S-protein homolog</fullName>
    </recommendedName>
</protein>
<dbReference type="InterPro" id="IPR010264">
    <property type="entry name" value="Self-incomp_S1"/>
</dbReference>
<reference evidence="7 8" key="1">
    <citation type="journal article" date="2024" name="G3 (Bethesda)">
        <title>Genome assembly of Hibiscus sabdariffa L. provides insights into metabolisms of medicinal natural products.</title>
        <authorList>
            <person name="Kim T."/>
        </authorList>
    </citation>
    <scope>NUCLEOTIDE SEQUENCE [LARGE SCALE GENOMIC DNA]</scope>
    <source>
        <strain evidence="7">TK-2024</strain>
        <tissue evidence="7">Old leaves</tissue>
    </source>
</reference>
<dbReference type="PANTHER" id="PTHR31232:SF43">
    <property type="entry name" value="S-PROTEIN HOMOLOG 29-RELATED"/>
    <property type="match status" value="1"/>
</dbReference>
<evidence type="ECO:0000256" key="1">
    <source>
        <dbReference type="ARBA" id="ARBA00004613"/>
    </source>
</evidence>
<keyword evidence="4 6" id="KW-0964">Secreted</keyword>
<organism evidence="7 8">
    <name type="scientific">Hibiscus sabdariffa</name>
    <name type="common">roselle</name>
    <dbReference type="NCBI Taxonomy" id="183260"/>
    <lineage>
        <taxon>Eukaryota</taxon>
        <taxon>Viridiplantae</taxon>
        <taxon>Streptophyta</taxon>
        <taxon>Embryophyta</taxon>
        <taxon>Tracheophyta</taxon>
        <taxon>Spermatophyta</taxon>
        <taxon>Magnoliopsida</taxon>
        <taxon>eudicotyledons</taxon>
        <taxon>Gunneridae</taxon>
        <taxon>Pentapetalae</taxon>
        <taxon>rosids</taxon>
        <taxon>malvids</taxon>
        <taxon>Malvales</taxon>
        <taxon>Malvaceae</taxon>
        <taxon>Malvoideae</taxon>
        <taxon>Hibiscus</taxon>
    </lineage>
</organism>
<name>A0ABR2NWU3_9ROSI</name>
<gene>
    <name evidence="7" type="ORF">V6N11_072962</name>
</gene>
<evidence type="ECO:0000313" key="7">
    <source>
        <dbReference type="EMBL" id="KAK8980647.1"/>
    </source>
</evidence>
<evidence type="ECO:0000256" key="4">
    <source>
        <dbReference type="ARBA" id="ARBA00022525"/>
    </source>
</evidence>
<evidence type="ECO:0000256" key="3">
    <source>
        <dbReference type="ARBA" id="ARBA00022471"/>
    </source>
</evidence>
<dbReference type="Proteomes" id="UP001396334">
    <property type="component" value="Unassembled WGS sequence"/>
</dbReference>
<proteinExistence type="inferred from homology"/>
<keyword evidence="5 6" id="KW-0732">Signal</keyword>
<feature type="signal peptide" evidence="6">
    <location>
        <begin position="1"/>
        <end position="21"/>
    </location>
</feature>
<comment type="caution">
    <text evidence="7">The sequence shown here is derived from an EMBL/GenBank/DDBJ whole genome shotgun (WGS) entry which is preliminary data.</text>
</comment>
<evidence type="ECO:0000256" key="2">
    <source>
        <dbReference type="ARBA" id="ARBA00005581"/>
    </source>
</evidence>
<feature type="chain" id="PRO_5044950141" description="S-protein homolog" evidence="6">
    <location>
        <begin position="22"/>
        <end position="131"/>
    </location>
</feature>
<dbReference type="Pfam" id="PF05938">
    <property type="entry name" value="Self-incomp_S1"/>
    <property type="match status" value="1"/>
</dbReference>